<evidence type="ECO:0000313" key="2">
    <source>
        <dbReference type="Proteomes" id="UP000217507"/>
    </source>
</evidence>
<gene>
    <name evidence="1" type="ORF">NIES23_32530</name>
</gene>
<dbReference type="Proteomes" id="UP000217507">
    <property type="component" value="Chromosome"/>
</dbReference>
<dbReference type="EMBL" id="AP018216">
    <property type="protein sequence ID" value="BAY70449.1"/>
    <property type="molecule type" value="Genomic_DNA"/>
</dbReference>
<dbReference type="AlphaFoldDB" id="A0A1Z4KNC7"/>
<accession>A0A1Z4KNC7</accession>
<evidence type="ECO:0000313" key="1">
    <source>
        <dbReference type="EMBL" id="BAY70449.1"/>
    </source>
</evidence>
<organism evidence="1 2">
    <name type="scientific">Trichormus variabilis NIES-23</name>
    <dbReference type="NCBI Taxonomy" id="1973479"/>
    <lineage>
        <taxon>Bacteria</taxon>
        <taxon>Bacillati</taxon>
        <taxon>Cyanobacteriota</taxon>
        <taxon>Cyanophyceae</taxon>
        <taxon>Nostocales</taxon>
        <taxon>Nostocaceae</taxon>
        <taxon>Trichormus</taxon>
    </lineage>
</organism>
<protein>
    <submittedName>
        <fullName evidence="1">Uncharacterized protein</fullName>
    </submittedName>
</protein>
<proteinExistence type="predicted"/>
<sequence length="204" mass="23940">MNKIEAANLLKTLLQQDIEQVQSWLKSVLLEQEQVPENFNWLGLAEICTFNAQELVCTSNKDHLCSLAWAEISISIYDYLARKNHKFSDRYLSSSMSLRAYMIIKIGNISGHTILDVKQVLNWFFSKLKFSYEEALIKATAWRDVLSKNNPDDSQNYFDANLENIRDLKDVKHRLRIIKILYENRKIIPTKEISNWISLWEKLP</sequence>
<reference evidence="1 2" key="1">
    <citation type="submission" date="2017-06" db="EMBL/GenBank/DDBJ databases">
        <title>Genome sequencing of cyanobaciteial culture collection at National Institute for Environmental Studies (NIES).</title>
        <authorList>
            <person name="Hirose Y."/>
            <person name="Shimura Y."/>
            <person name="Fujisawa T."/>
            <person name="Nakamura Y."/>
            <person name="Kawachi M."/>
        </authorList>
    </citation>
    <scope>NUCLEOTIDE SEQUENCE [LARGE SCALE GENOMIC DNA]</scope>
    <source>
        <strain evidence="1 2">NIES-23</strain>
    </source>
</reference>
<name>A0A1Z4KNC7_ANAVA</name>